<feature type="active site" description="Proton donor" evidence="12">
    <location>
        <position position="269"/>
    </location>
</feature>
<keyword evidence="14" id="KW-1185">Reference proteome</keyword>
<dbReference type="InterPro" id="IPR004463">
    <property type="entry name" value="UDP-acyl_GlcNac_deAcase"/>
</dbReference>
<dbReference type="Pfam" id="PF03331">
    <property type="entry name" value="LpxC"/>
    <property type="match status" value="1"/>
</dbReference>
<protein>
    <recommendedName>
        <fullName evidence="4 12">UDP-3-O-acyl-N-acetylglucosamine deacetylase</fullName>
        <shortName evidence="12">UDP-3-O-acyl-GlcNAc deacetylase</shortName>
        <ecNumber evidence="4 12">3.5.1.108</ecNumber>
    </recommendedName>
    <alternativeName>
        <fullName evidence="12">UDP-3-O-[R-3-hydroxymyristoyl]-N-acetylglucosamine deacetylase</fullName>
    </alternativeName>
</protein>
<comment type="caution">
    <text evidence="13">The sequence shown here is derived from an EMBL/GenBank/DDBJ whole genome shotgun (WGS) entry which is preliminary data.</text>
</comment>
<evidence type="ECO:0000256" key="2">
    <source>
        <dbReference type="ARBA" id="ARBA00002923"/>
    </source>
</evidence>
<evidence type="ECO:0000256" key="5">
    <source>
        <dbReference type="ARBA" id="ARBA00022516"/>
    </source>
</evidence>
<evidence type="ECO:0000256" key="8">
    <source>
        <dbReference type="ARBA" id="ARBA00022801"/>
    </source>
</evidence>
<dbReference type="HAMAP" id="MF_00388">
    <property type="entry name" value="LpxC"/>
    <property type="match status" value="1"/>
</dbReference>
<keyword evidence="6 12" id="KW-0441">Lipid A biosynthesis</keyword>
<dbReference type="EC" id="3.5.1.108" evidence="4 12"/>
<dbReference type="Gene3D" id="3.30.230.20">
    <property type="entry name" value="lpxc deacetylase, domain 1"/>
    <property type="match status" value="1"/>
</dbReference>
<dbReference type="GO" id="GO:0009245">
    <property type="term" value="P:lipid A biosynthetic process"/>
    <property type="evidence" value="ECO:0007669"/>
    <property type="project" value="UniProtKB-UniRule"/>
</dbReference>
<dbReference type="AlphaFoldDB" id="A0A7X3S5X5"/>
<organism evidence="13 14">
    <name type="scientific">Stappia sediminis</name>
    <dbReference type="NCBI Taxonomy" id="2692190"/>
    <lineage>
        <taxon>Bacteria</taxon>
        <taxon>Pseudomonadati</taxon>
        <taxon>Pseudomonadota</taxon>
        <taxon>Alphaproteobacteria</taxon>
        <taxon>Hyphomicrobiales</taxon>
        <taxon>Stappiaceae</taxon>
        <taxon>Stappia</taxon>
    </lineage>
</organism>
<comment type="pathway">
    <text evidence="3 12">Glycolipid biosynthesis; lipid IV(A) biosynthesis; lipid IV(A) from (3R)-3-hydroxytetradecanoyl-[acyl-carrier-protein] and UDP-N-acetyl-alpha-D-glucosamine: step 2/6.</text>
</comment>
<evidence type="ECO:0000256" key="6">
    <source>
        <dbReference type="ARBA" id="ARBA00022556"/>
    </source>
</evidence>
<keyword evidence="10 12" id="KW-0443">Lipid metabolism</keyword>
<name>A0A7X3S5X5_9HYPH</name>
<dbReference type="GO" id="GO:0103117">
    <property type="term" value="F:UDP-3-O-acyl-N-acetylglucosamine deacetylase activity"/>
    <property type="evidence" value="ECO:0007669"/>
    <property type="project" value="UniProtKB-UniRule"/>
</dbReference>
<dbReference type="PANTHER" id="PTHR33694:SF1">
    <property type="entry name" value="UDP-3-O-ACYL-N-ACETYLGLUCOSAMINE DEACETYLASE 1, MITOCHONDRIAL-RELATED"/>
    <property type="match status" value="1"/>
</dbReference>
<evidence type="ECO:0000313" key="14">
    <source>
        <dbReference type="Proteomes" id="UP000433101"/>
    </source>
</evidence>
<accession>A0A7X3S5X5</accession>
<evidence type="ECO:0000256" key="12">
    <source>
        <dbReference type="HAMAP-Rule" id="MF_00388"/>
    </source>
</evidence>
<evidence type="ECO:0000313" key="13">
    <source>
        <dbReference type="EMBL" id="MXN63525.1"/>
    </source>
</evidence>
<dbReference type="Gene3D" id="3.30.1700.10">
    <property type="entry name" value="lpxc deacetylase, domain 2"/>
    <property type="match status" value="1"/>
</dbReference>
<keyword evidence="5 12" id="KW-0444">Lipid biosynthesis</keyword>
<comment type="cofactor">
    <cofactor evidence="1 12">
        <name>Zn(2+)</name>
        <dbReference type="ChEBI" id="CHEBI:29105"/>
    </cofactor>
</comment>
<dbReference type="SUPFAM" id="SSF54211">
    <property type="entry name" value="Ribosomal protein S5 domain 2-like"/>
    <property type="match status" value="2"/>
</dbReference>
<proteinExistence type="inferred from homology"/>
<comment type="similarity">
    <text evidence="12">Belongs to the LpxC family.</text>
</comment>
<dbReference type="InterPro" id="IPR020568">
    <property type="entry name" value="Ribosomal_Su5_D2-typ_SF"/>
</dbReference>
<dbReference type="InterPro" id="IPR015870">
    <property type="entry name" value="UDP-acyl_N-AcGlcN_deAcase_N"/>
</dbReference>
<keyword evidence="7 12" id="KW-0479">Metal-binding</keyword>
<keyword evidence="8 12" id="KW-0378">Hydrolase</keyword>
<dbReference type="PANTHER" id="PTHR33694">
    <property type="entry name" value="UDP-3-O-ACYL-N-ACETYLGLUCOSAMINE DEACETYLASE 1, MITOCHONDRIAL-RELATED"/>
    <property type="match status" value="1"/>
</dbReference>
<dbReference type="NCBIfam" id="TIGR00325">
    <property type="entry name" value="lpxC"/>
    <property type="match status" value="1"/>
</dbReference>
<feature type="binding site" evidence="12">
    <location>
        <position position="242"/>
    </location>
    <ligand>
        <name>Zn(2+)</name>
        <dbReference type="ChEBI" id="CHEBI:29105"/>
    </ligand>
</feature>
<reference evidence="13 14" key="1">
    <citation type="submission" date="2019-12" db="EMBL/GenBank/DDBJ databases">
        <authorList>
            <person name="Li M."/>
        </authorList>
    </citation>
    <scope>NUCLEOTIDE SEQUENCE [LARGE SCALE GENOMIC DNA]</scope>
    <source>
        <strain evidence="13 14">GBMRC 2046</strain>
    </source>
</reference>
<dbReference type="GO" id="GO:0046872">
    <property type="term" value="F:metal ion binding"/>
    <property type="evidence" value="ECO:0007669"/>
    <property type="project" value="UniProtKB-KW"/>
</dbReference>
<dbReference type="RefSeq" id="WP_160773774.1">
    <property type="nucleotide sequence ID" value="NZ_WUMV01000001.1"/>
</dbReference>
<feature type="binding site" evidence="12">
    <location>
        <position position="85"/>
    </location>
    <ligand>
        <name>Zn(2+)</name>
        <dbReference type="ChEBI" id="CHEBI:29105"/>
    </ligand>
</feature>
<dbReference type="GO" id="GO:0016020">
    <property type="term" value="C:membrane"/>
    <property type="evidence" value="ECO:0007669"/>
    <property type="project" value="GOC"/>
</dbReference>
<evidence type="ECO:0000256" key="3">
    <source>
        <dbReference type="ARBA" id="ARBA00005002"/>
    </source>
</evidence>
<keyword evidence="9 12" id="KW-0862">Zinc</keyword>
<feature type="binding site" evidence="12">
    <location>
        <position position="246"/>
    </location>
    <ligand>
        <name>Zn(2+)</name>
        <dbReference type="ChEBI" id="CHEBI:29105"/>
    </ligand>
</feature>
<evidence type="ECO:0000256" key="9">
    <source>
        <dbReference type="ARBA" id="ARBA00022833"/>
    </source>
</evidence>
<evidence type="ECO:0000256" key="1">
    <source>
        <dbReference type="ARBA" id="ARBA00001947"/>
    </source>
</evidence>
<dbReference type="InterPro" id="IPR011334">
    <property type="entry name" value="UDP-acyl_GlcNac_deAcase_C"/>
</dbReference>
<sequence>MVQRLDRQKTIAEPITLKGIGVHSGDPACVSLYPAEAGSGIVFQGRDAARGRDIEIPAHWKSVSATSLCTVLGDPGAGGVATVEHLMAALRGLGVDNVTVEMDGPEMPIMDGSSAAFVEAIDSVGLKSLAASRRYIKIMKPVRIASGDAWCELLPYDGTRFEVTIDFPSAAIGCQSIDLDLTPNVFRRELARARTFGSVSDVEKLWANGFALGSSLENSVAIADDKVVNPEGTRWPDEFVRHKTLDAVGDLALAGLPILGHFRSYKGGHRMNHAILVELFENAGQGAFQIAVAPQVREIGSAELVSGLSAAAFGPNVS</sequence>
<evidence type="ECO:0000256" key="10">
    <source>
        <dbReference type="ARBA" id="ARBA00023098"/>
    </source>
</evidence>
<gene>
    <name evidence="12" type="primary">lpxC</name>
    <name evidence="13" type="ORF">GR183_01295</name>
</gene>
<evidence type="ECO:0000256" key="7">
    <source>
        <dbReference type="ARBA" id="ARBA00022723"/>
    </source>
</evidence>
<evidence type="ECO:0000256" key="11">
    <source>
        <dbReference type="ARBA" id="ARBA00024535"/>
    </source>
</evidence>
<evidence type="ECO:0000256" key="4">
    <source>
        <dbReference type="ARBA" id="ARBA00012745"/>
    </source>
</evidence>
<comment type="function">
    <text evidence="2 12">Catalyzes the hydrolysis of UDP-3-O-myristoyl-N-acetylglucosamine to form UDP-3-O-myristoylglucosamine and acetate, the committed step in lipid A biosynthesis.</text>
</comment>
<comment type="catalytic activity">
    <reaction evidence="11 12">
        <text>a UDP-3-O-[(3R)-3-hydroxyacyl]-N-acetyl-alpha-D-glucosamine + H2O = a UDP-3-O-[(3R)-3-hydroxyacyl]-alpha-D-glucosamine + acetate</text>
        <dbReference type="Rhea" id="RHEA:67816"/>
        <dbReference type="ChEBI" id="CHEBI:15377"/>
        <dbReference type="ChEBI" id="CHEBI:30089"/>
        <dbReference type="ChEBI" id="CHEBI:137740"/>
        <dbReference type="ChEBI" id="CHEBI:173225"/>
        <dbReference type="EC" id="3.5.1.108"/>
    </reaction>
</comment>
<dbReference type="Proteomes" id="UP000433101">
    <property type="component" value="Unassembled WGS sequence"/>
</dbReference>
<dbReference type="UniPathway" id="UPA00359">
    <property type="reaction ID" value="UER00478"/>
</dbReference>
<dbReference type="EMBL" id="WUMV01000001">
    <property type="protein sequence ID" value="MXN63525.1"/>
    <property type="molecule type" value="Genomic_DNA"/>
</dbReference>